<dbReference type="InterPro" id="IPR014721">
    <property type="entry name" value="Ribsml_uS5_D2-typ_fold_subgr"/>
</dbReference>
<feature type="region of interest" description="Disordered" evidence="10">
    <location>
        <begin position="349"/>
        <end position="371"/>
    </location>
</feature>
<feature type="region of interest" description="Disordered" evidence="10">
    <location>
        <begin position="439"/>
        <end position="497"/>
    </location>
</feature>
<dbReference type="Pfam" id="PF02190">
    <property type="entry name" value="LON_substr_bdg"/>
    <property type="match status" value="1"/>
</dbReference>
<evidence type="ECO:0000259" key="12">
    <source>
        <dbReference type="PROSITE" id="PS51787"/>
    </source>
</evidence>
<dbReference type="Gene3D" id="2.30.130.40">
    <property type="entry name" value="LON domain-like"/>
    <property type="match status" value="1"/>
</dbReference>
<name>A0A1D1ZM15_AUXPR</name>
<accession>A0A1D1ZM15</accession>
<dbReference type="PROSITE" id="PS01046">
    <property type="entry name" value="LON_SER"/>
    <property type="match status" value="1"/>
</dbReference>
<feature type="region of interest" description="Disordered" evidence="10">
    <location>
        <begin position="1048"/>
        <end position="1088"/>
    </location>
</feature>
<evidence type="ECO:0000256" key="1">
    <source>
        <dbReference type="ARBA" id="ARBA00022670"/>
    </source>
</evidence>
<keyword evidence="1 7" id="KW-0645">Protease</keyword>
<proteinExistence type="inferred from homology"/>
<dbReference type="EMBL" id="GDKF01010602">
    <property type="protein sequence ID" value="JAT68020.1"/>
    <property type="molecule type" value="Transcribed_RNA"/>
</dbReference>
<dbReference type="SMART" id="SM00382">
    <property type="entry name" value="AAA"/>
    <property type="match status" value="1"/>
</dbReference>
<sequence length="1219" mass="126463">MGPSPRDLQWCLRALSSWFIHRQLLLRCTTNPCVGWVTLITRSSCGCVRALRSVFRSEPCFSETLTRPFPTPVKTYGHILLPLEARFYSALLRAPVRAFAMKRGKPGQEGQERTLPLLPLSTHVLLPGGMLTVAVQGNSHLIKHLVHEQGRDVMVAAVPYSPDNGEDHGPADSEGDQPLDHDRLFHTGTAAKVVQLHKSAKSGVWTLSLEGQSRVRVGDVTTADPAHGPYFARVAQLDHFGGAPLANEDSAEEEALARSLLTQARRLSVRLQGPARGAEAARRIAGMLRAGGRERMADVLGSLAARTRADRLLLLGTLGLAARMRLVGAMLDRLLAVLEGAGARPGTALVPVPAPRGGAVEQGQDPAEGEPEDEVQVVLARLAAARPPPAVLAAARREAKRLARGADHSPAYAMGLTYLETLADLPWDRWSWQLEKRAGGSGGAARVPGEAAGGGVKTSPSPASPPRQPGATPTPSPHRPSPTPPPPSPDALPPDPTLASVRAALDAAHSGLDSVKARIVQYVAVQRLRGWDARAPVLCLVGPPGVGKTSLAASVAACLRRPLHRISLGGVRDEAEVRGHRRTYVGAMPGRVLQGLRRAGARDAVLLLDEVDKMGRDSRGDPAAALLEVLDPEQNAAFVDTYLGLPFDLSAVLFLATANRAADIPEPLLDRMEVIHLPGYTLEEKMAIAERHLVPRVLADHGMTHADLAFPADSLRLLVEGYTREAGVRSLARAIAAVCRHVAVDLVATGEGAAEPTPEAPEARGQGADPATPDALGGLGAAGAPGPDAAGVGVVQRAPRVAGSPAAPALVHAPGLDAAPSSCTPPAAAACGEADLASMLGLLSHPLPPQRAAAAPPPSSRAGASPGLGWFSRLVGPGRGAEASPRAAPPGGVAQARRRSAPSPPSVAPTPSVDGDLRAIAGLRLSPAADPAAALAPPPWRRGPMRRAPRRDGPLLVTPALIEAALRSRRFDGADAAERVTGPGAVAGLVWTAAGGAVQYIECIAVGRGRAGRSGTLTLTGQLGEVLGESARIALSWVRAHAGALGLEDDRDGAGRAPRAGDGGGEAGARSSDGGIPGSAGAGSHRDAPASPAACWDVHVHLPAGAVPKDGPSAGVTLAVALVSLFAGRTVRADVAMTGELTLRGLVLPVGGVKEKLLAAHAAGVRRALVPVRNLRDVRDDLPASVREDMQVLGCQRMEEVLAAAFDPPLRLRHTPARL</sequence>
<dbReference type="GO" id="GO:0030163">
    <property type="term" value="P:protein catabolic process"/>
    <property type="evidence" value="ECO:0007669"/>
    <property type="project" value="InterPro"/>
</dbReference>
<feature type="region of interest" description="Disordered" evidence="10">
    <location>
        <begin position="930"/>
        <end position="952"/>
    </location>
</feature>
<keyword evidence="4 7" id="KW-0720">Serine protease</keyword>
<dbReference type="PROSITE" id="PS51786">
    <property type="entry name" value="LON_PROTEOLYTIC"/>
    <property type="match status" value="1"/>
</dbReference>
<dbReference type="EC" id="3.4.21.-" evidence="9"/>
<dbReference type="InterPro" id="IPR003959">
    <property type="entry name" value="ATPase_AAA_core"/>
</dbReference>
<feature type="domain" description="Lon N-terminal" evidence="12">
    <location>
        <begin position="115"/>
        <end position="335"/>
    </location>
</feature>
<dbReference type="SUPFAM" id="SSF54211">
    <property type="entry name" value="Ribosomal protein S5 domain 2-like"/>
    <property type="match status" value="2"/>
</dbReference>
<evidence type="ECO:0000256" key="6">
    <source>
        <dbReference type="ARBA" id="ARBA00050665"/>
    </source>
</evidence>
<feature type="domain" description="Lon proteolytic" evidence="11">
    <location>
        <begin position="980"/>
        <end position="1208"/>
    </location>
</feature>
<dbReference type="InterPro" id="IPR003593">
    <property type="entry name" value="AAA+_ATPase"/>
</dbReference>
<dbReference type="CDD" id="cd19500">
    <property type="entry name" value="RecA-like_Lon"/>
    <property type="match status" value="1"/>
</dbReference>
<keyword evidence="5 8" id="KW-0067">ATP-binding</keyword>
<dbReference type="GO" id="GO:0004252">
    <property type="term" value="F:serine-type endopeptidase activity"/>
    <property type="evidence" value="ECO:0007669"/>
    <property type="project" value="UniProtKB-UniRule"/>
</dbReference>
<comment type="catalytic activity">
    <reaction evidence="6">
        <text>Hydrolysis of proteins in presence of ATP.</text>
        <dbReference type="EC" id="3.4.21.53"/>
    </reaction>
</comment>
<dbReference type="GO" id="GO:0005524">
    <property type="term" value="F:ATP binding"/>
    <property type="evidence" value="ECO:0007669"/>
    <property type="project" value="UniProtKB-KW"/>
</dbReference>
<dbReference type="GO" id="GO:0016887">
    <property type="term" value="F:ATP hydrolysis activity"/>
    <property type="evidence" value="ECO:0007669"/>
    <property type="project" value="InterPro"/>
</dbReference>
<dbReference type="Pfam" id="PF22667">
    <property type="entry name" value="Lon_lid"/>
    <property type="match status" value="1"/>
</dbReference>
<dbReference type="AlphaFoldDB" id="A0A1D1ZM15"/>
<evidence type="ECO:0000256" key="5">
    <source>
        <dbReference type="ARBA" id="ARBA00022840"/>
    </source>
</evidence>
<evidence type="ECO:0000259" key="11">
    <source>
        <dbReference type="PROSITE" id="PS51786"/>
    </source>
</evidence>
<dbReference type="SMART" id="SM00464">
    <property type="entry name" value="LON"/>
    <property type="match status" value="1"/>
</dbReference>
<dbReference type="GO" id="GO:0004176">
    <property type="term" value="F:ATP-dependent peptidase activity"/>
    <property type="evidence" value="ECO:0007669"/>
    <property type="project" value="UniProtKB-UniRule"/>
</dbReference>
<evidence type="ECO:0000256" key="4">
    <source>
        <dbReference type="ARBA" id="ARBA00022825"/>
    </source>
</evidence>
<dbReference type="Gene3D" id="3.40.50.300">
    <property type="entry name" value="P-loop containing nucleotide triphosphate hydrolases"/>
    <property type="match status" value="1"/>
</dbReference>
<feature type="region of interest" description="Disordered" evidence="10">
    <location>
        <begin position="848"/>
        <end position="913"/>
    </location>
</feature>
<dbReference type="GO" id="GO:0006508">
    <property type="term" value="P:proteolysis"/>
    <property type="evidence" value="ECO:0007669"/>
    <property type="project" value="UniProtKB-KW"/>
</dbReference>
<feature type="region of interest" description="Disordered" evidence="10">
    <location>
        <begin position="751"/>
        <end position="783"/>
    </location>
</feature>
<dbReference type="InterPro" id="IPR003111">
    <property type="entry name" value="Lon_prtase_N"/>
</dbReference>
<feature type="active site" evidence="7">
    <location>
        <position position="1156"/>
    </location>
</feature>
<dbReference type="FunFam" id="3.40.50.300:FF:000021">
    <property type="entry name" value="Lon protease homolog"/>
    <property type="match status" value="1"/>
</dbReference>
<dbReference type="InterPro" id="IPR008268">
    <property type="entry name" value="Peptidase_S16_AS"/>
</dbReference>
<dbReference type="Gene3D" id="3.30.230.10">
    <property type="match status" value="1"/>
</dbReference>
<feature type="region of interest" description="Disordered" evidence="10">
    <location>
        <begin position="161"/>
        <end position="180"/>
    </location>
</feature>
<evidence type="ECO:0000256" key="3">
    <source>
        <dbReference type="ARBA" id="ARBA00022801"/>
    </source>
</evidence>
<dbReference type="Pfam" id="PF00004">
    <property type="entry name" value="AAA"/>
    <property type="match status" value="1"/>
</dbReference>
<feature type="compositionally biased region" description="Pro residues" evidence="10">
    <location>
        <begin position="462"/>
        <end position="496"/>
    </location>
</feature>
<feature type="compositionally biased region" description="Low complexity" evidence="10">
    <location>
        <begin position="850"/>
        <end position="869"/>
    </location>
</feature>
<evidence type="ECO:0000256" key="7">
    <source>
        <dbReference type="PROSITE-ProRule" id="PRU01122"/>
    </source>
</evidence>
<evidence type="ECO:0000313" key="13">
    <source>
        <dbReference type="EMBL" id="JAT68020.1"/>
    </source>
</evidence>
<dbReference type="PANTHER" id="PTHR10046">
    <property type="entry name" value="ATP DEPENDENT LON PROTEASE FAMILY MEMBER"/>
    <property type="match status" value="1"/>
</dbReference>
<dbReference type="SUPFAM" id="SSF88697">
    <property type="entry name" value="PUA domain-like"/>
    <property type="match status" value="1"/>
</dbReference>
<keyword evidence="2 8" id="KW-0547">Nucleotide-binding</keyword>
<dbReference type="InterPro" id="IPR020568">
    <property type="entry name" value="Ribosomal_Su5_D2-typ_SF"/>
</dbReference>
<dbReference type="PRINTS" id="PR00830">
    <property type="entry name" value="ENDOLAPTASE"/>
</dbReference>
<evidence type="ECO:0000256" key="9">
    <source>
        <dbReference type="RuleBase" id="RU000592"/>
    </source>
</evidence>
<dbReference type="InterPro" id="IPR046336">
    <property type="entry name" value="Lon_prtase_N_sf"/>
</dbReference>
<dbReference type="InterPro" id="IPR027417">
    <property type="entry name" value="P-loop_NTPase"/>
</dbReference>
<dbReference type="PROSITE" id="PS51787">
    <property type="entry name" value="LON_N"/>
    <property type="match status" value="1"/>
</dbReference>
<keyword evidence="3 7" id="KW-0378">Hydrolase</keyword>
<evidence type="ECO:0000256" key="8">
    <source>
        <dbReference type="RuleBase" id="RU000591"/>
    </source>
</evidence>
<feature type="active site" evidence="7">
    <location>
        <position position="1113"/>
    </location>
</feature>
<gene>
    <name evidence="13" type="ORF">g.50578</name>
</gene>
<protein>
    <recommendedName>
        <fullName evidence="9">Lon protease homolog</fullName>
        <ecNumber evidence="9">3.4.21.-</ecNumber>
    </recommendedName>
</protein>
<dbReference type="SUPFAM" id="SSF52540">
    <property type="entry name" value="P-loop containing nucleoside triphosphate hydrolases"/>
    <property type="match status" value="1"/>
</dbReference>
<dbReference type="Pfam" id="PF05362">
    <property type="entry name" value="Lon_C"/>
    <property type="match status" value="2"/>
</dbReference>
<reference evidence="13" key="1">
    <citation type="submission" date="2015-08" db="EMBL/GenBank/DDBJ databases">
        <authorList>
            <person name="Babu N.S."/>
            <person name="Beckwith C.J."/>
            <person name="Beseler K.G."/>
            <person name="Brison A."/>
            <person name="Carone J.V."/>
            <person name="Caskin T.P."/>
            <person name="Diamond M."/>
            <person name="Durham M.E."/>
            <person name="Foxe J.M."/>
            <person name="Go M."/>
            <person name="Henderson B.A."/>
            <person name="Jones I.B."/>
            <person name="McGettigan J.A."/>
            <person name="Micheletti S.J."/>
            <person name="Nasrallah M.E."/>
            <person name="Ortiz D."/>
            <person name="Piller C.R."/>
            <person name="Privatt S.R."/>
            <person name="Schneider S.L."/>
            <person name="Sharp S."/>
            <person name="Smith T.C."/>
            <person name="Stanton J.D."/>
            <person name="Ullery H.E."/>
            <person name="Wilson R.J."/>
            <person name="Serrano M.G."/>
            <person name="Buck G."/>
            <person name="Lee V."/>
            <person name="Wang Y."/>
            <person name="Carvalho R."/>
            <person name="Voegtly L."/>
            <person name="Shi R."/>
            <person name="Duckworth R."/>
            <person name="Johnson A."/>
            <person name="Loviza R."/>
            <person name="Walstead R."/>
            <person name="Shah Z."/>
            <person name="Kiflezghi M."/>
            <person name="Wade K."/>
            <person name="Ball S.L."/>
            <person name="Bradley K.W."/>
            <person name="Asai D.J."/>
            <person name="Bowman C.A."/>
            <person name="Russell D.A."/>
            <person name="Pope W.H."/>
            <person name="Jacobs-Sera D."/>
            <person name="Hendrix R.W."/>
            <person name="Hatfull G.F."/>
        </authorList>
    </citation>
    <scope>NUCLEOTIDE SEQUENCE</scope>
</reference>
<evidence type="ECO:0000256" key="2">
    <source>
        <dbReference type="ARBA" id="ARBA00022741"/>
    </source>
</evidence>
<dbReference type="Gene3D" id="1.10.8.60">
    <property type="match status" value="1"/>
</dbReference>
<dbReference type="InterPro" id="IPR015947">
    <property type="entry name" value="PUA-like_sf"/>
</dbReference>
<dbReference type="InterPro" id="IPR008269">
    <property type="entry name" value="Lon_proteolytic"/>
</dbReference>
<evidence type="ECO:0000256" key="10">
    <source>
        <dbReference type="SAM" id="MobiDB-lite"/>
    </source>
</evidence>
<dbReference type="InterPro" id="IPR054594">
    <property type="entry name" value="Lon_lid"/>
</dbReference>
<organism evidence="13">
    <name type="scientific">Auxenochlorella protothecoides</name>
    <name type="common">Green microalga</name>
    <name type="synonym">Chlorella protothecoides</name>
    <dbReference type="NCBI Taxonomy" id="3075"/>
    <lineage>
        <taxon>Eukaryota</taxon>
        <taxon>Viridiplantae</taxon>
        <taxon>Chlorophyta</taxon>
        <taxon>core chlorophytes</taxon>
        <taxon>Trebouxiophyceae</taxon>
        <taxon>Chlorellales</taxon>
        <taxon>Chlorellaceae</taxon>
        <taxon>Auxenochlorella</taxon>
    </lineage>
</organism>
<comment type="similarity">
    <text evidence="7 8">Belongs to the peptidase S16 family.</text>
</comment>
<dbReference type="InterPro" id="IPR027065">
    <property type="entry name" value="Lon_Prtase"/>
</dbReference>